<dbReference type="AlphaFoldDB" id="A0A167X5W3"/>
<proteinExistence type="predicted"/>
<dbReference type="Proteomes" id="UP000078544">
    <property type="component" value="Unassembled WGS sequence"/>
</dbReference>
<feature type="compositionally biased region" description="Acidic residues" evidence="1">
    <location>
        <begin position="1"/>
        <end position="14"/>
    </location>
</feature>
<sequence>MDNGNDTDDDDNDNNAEAVLGLHTPPPPPLAAAAAAPPAPGPSPSAAAASPSPSSTYLLTPISAATVADQDAERRDRARQRLGPCSTGCADVDAWVLVGGGLERGSVVGVSADDEATGLTATPGRAAGGK</sequence>
<feature type="region of interest" description="Disordered" evidence="1">
    <location>
        <begin position="66"/>
        <end position="85"/>
    </location>
</feature>
<organism evidence="2 3">
    <name type="scientific">Moelleriella libera RCEF 2490</name>
    <dbReference type="NCBI Taxonomy" id="1081109"/>
    <lineage>
        <taxon>Eukaryota</taxon>
        <taxon>Fungi</taxon>
        <taxon>Dikarya</taxon>
        <taxon>Ascomycota</taxon>
        <taxon>Pezizomycotina</taxon>
        <taxon>Sordariomycetes</taxon>
        <taxon>Hypocreomycetidae</taxon>
        <taxon>Hypocreales</taxon>
        <taxon>Clavicipitaceae</taxon>
        <taxon>Moelleriella</taxon>
    </lineage>
</organism>
<accession>A0A167X5W3</accession>
<dbReference type="STRING" id="1081109.A0A167X5W3"/>
<feature type="compositionally biased region" description="Low complexity" evidence="1">
    <location>
        <begin position="44"/>
        <end position="55"/>
    </location>
</feature>
<name>A0A167X5W3_9HYPO</name>
<evidence type="ECO:0000313" key="2">
    <source>
        <dbReference type="EMBL" id="KZZ89668.1"/>
    </source>
</evidence>
<comment type="caution">
    <text evidence="2">The sequence shown here is derived from an EMBL/GenBank/DDBJ whole genome shotgun (WGS) entry which is preliminary data.</text>
</comment>
<evidence type="ECO:0000256" key="1">
    <source>
        <dbReference type="SAM" id="MobiDB-lite"/>
    </source>
</evidence>
<protein>
    <submittedName>
        <fullName evidence="2">Uncharacterized protein</fullName>
    </submittedName>
</protein>
<feature type="region of interest" description="Disordered" evidence="1">
    <location>
        <begin position="1"/>
        <end position="56"/>
    </location>
</feature>
<dbReference type="OrthoDB" id="336321at2759"/>
<dbReference type="EMBL" id="AZGY01000024">
    <property type="protein sequence ID" value="KZZ89668.1"/>
    <property type="molecule type" value="Genomic_DNA"/>
</dbReference>
<keyword evidence="3" id="KW-1185">Reference proteome</keyword>
<gene>
    <name evidence="2" type="ORF">AAL_07561</name>
</gene>
<evidence type="ECO:0000313" key="3">
    <source>
        <dbReference type="Proteomes" id="UP000078544"/>
    </source>
</evidence>
<reference evidence="2 3" key="1">
    <citation type="journal article" date="2016" name="Genome Biol. Evol.">
        <title>Divergent and convergent evolution of fungal pathogenicity.</title>
        <authorList>
            <person name="Shang Y."/>
            <person name="Xiao G."/>
            <person name="Zheng P."/>
            <person name="Cen K."/>
            <person name="Zhan S."/>
            <person name="Wang C."/>
        </authorList>
    </citation>
    <scope>NUCLEOTIDE SEQUENCE [LARGE SCALE GENOMIC DNA]</scope>
    <source>
        <strain evidence="2 3">RCEF 2490</strain>
    </source>
</reference>